<reference evidence="2" key="1">
    <citation type="submission" date="2015-01" db="EMBL/GenBank/DDBJ databases">
        <title>The Genome Sequence of Cladophialophora bantiana CBS 173.52.</title>
        <authorList>
            <consortium name="The Broad Institute Genomics Platform"/>
            <person name="Cuomo C."/>
            <person name="de Hoog S."/>
            <person name="Gorbushina A."/>
            <person name="Stielow B."/>
            <person name="Teixiera M."/>
            <person name="Abouelleil A."/>
            <person name="Chapman S.B."/>
            <person name="Priest M."/>
            <person name="Young S.K."/>
            <person name="Wortman J."/>
            <person name="Nusbaum C."/>
            <person name="Birren B."/>
        </authorList>
    </citation>
    <scope>NUCLEOTIDE SEQUENCE [LARGE SCALE GENOMIC DNA]</scope>
    <source>
        <strain evidence="2">CBS 173.52</strain>
    </source>
</reference>
<dbReference type="EMBL" id="KN846990">
    <property type="protein sequence ID" value="KIW91786.1"/>
    <property type="molecule type" value="Genomic_DNA"/>
</dbReference>
<evidence type="ECO:0000256" key="1">
    <source>
        <dbReference type="SAM" id="MobiDB-lite"/>
    </source>
</evidence>
<evidence type="ECO:0000313" key="2">
    <source>
        <dbReference type="EMBL" id="KIW91786.1"/>
    </source>
</evidence>
<proteinExistence type="predicted"/>
<dbReference type="GeneID" id="27700684"/>
<sequence>MKLLELMLARGLSPNTVIHTCPASNGFAAELSFWQHFPVRKMVPVLHGESKKDFGEMIEKVLEYDADPHMWVSMFQDSGGVSTSREVFMKVTLERERRTTIEVDVGYGDWKISSPFVPLGKGVSPRELIEFFDFDNAKTILQLLDANAEGQEKMSDVDKGCTRSAARRPTGLHETGSGRP</sequence>
<keyword evidence="3" id="KW-1185">Reference proteome</keyword>
<dbReference type="Proteomes" id="UP000053789">
    <property type="component" value="Unassembled WGS sequence"/>
</dbReference>
<dbReference type="RefSeq" id="XP_016618455.1">
    <property type="nucleotide sequence ID" value="XM_016765486.1"/>
</dbReference>
<feature type="region of interest" description="Disordered" evidence="1">
    <location>
        <begin position="154"/>
        <end position="180"/>
    </location>
</feature>
<gene>
    <name evidence="2" type="ORF">Z519_07756</name>
</gene>
<name>A0A0D2EP74_CLAB1</name>
<protein>
    <submittedName>
        <fullName evidence="2">Uncharacterized protein</fullName>
    </submittedName>
</protein>
<dbReference type="AlphaFoldDB" id="A0A0D2EP74"/>
<organism evidence="2 3">
    <name type="scientific">Cladophialophora bantiana (strain ATCC 10958 / CBS 173.52 / CDC B-1940 / NIH 8579)</name>
    <name type="common">Xylohypha bantiana</name>
    <dbReference type="NCBI Taxonomy" id="1442370"/>
    <lineage>
        <taxon>Eukaryota</taxon>
        <taxon>Fungi</taxon>
        <taxon>Dikarya</taxon>
        <taxon>Ascomycota</taxon>
        <taxon>Pezizomycotina</taxon>
        <taxon>Eurotiomycetes</taxon>
        <taxon>Chaetothyriomycetidae</taxon>
        <taxon>Chaetothyriales</taxon>
        <taxon>Herpotrichiellaceae</taxon>
        <taxon>Cladophialophora</taxon>
    </lineage>
</organism>
<dbReference type="HOGENOM" id="CLU_1496024_0_0_1"/>
<evidence type="ECO:0000313" key="3">
    <source>
        <dbReference type="Proteomes" id="UP000053789"/>
    </source>
</evidence>
<accession>A0A0D2EP74</accession>